<evidence type="ECO:0000259" key="2">
    <source>
        <dbReference type="Pfam" id="PF00149"/>
    </source>
</evidence>
<keyword evidence="4" id="KW-1185">Reference proteome</keyword>
<dbReference type="STRING" id="5762.D2VR98"/>
<gene>
    <name evidence="3" type="ORF">NAEGRDRAFT_80954</name>
</gene>
<dbReference type="EMBL" id="GG738891">
    <property type="protein sequence ID" value="EFC40635.1"/>
    <property type="molecule type" value="Genomic_DNA"/>
</dbReference>
<dbReference type="InterPro" id="IPR051693">
    <property type="entry name" value="UPF0046_metallophosphoest"/>
</dbReference>
<dbReference type="InterPro" id="IPR004843">
    <property type="entry name" value="Calcineurin-like_PHP"/>
</dbReference>
<dbReference type="OMA" id="YRNIERC"/>
<sequence length="270" mass="31508">MLSEANVVGKVVKVPSRKKNHHHEGENNYYHHDEENNHDNGGRLKFVVISDTHNLHELLKIPDGDVLIHCGDFTNRGTAEEVNNFFEYITKNCDGRFKYILMIVGNHEWAPDIVVGRHFKKHFRDKKTKSQIHLLLDETISIPDNHGHNIKIYGSRFRDAWKFPPLKKDSVKKTKFFIPHDIDILLTHTPANKNSLDIIYDGVTSRGSEELTTLLDSDYFKQLRVHIFGHNHDSRGYYHEEQSDRIYMNATSVIGDKKQKIVEEPFVFYF</sequence>
<dbReference type="InParanoid" id="D2VR98"/>
<dbReference type="Proteomes" id="UP000006671">
    <property type="component" value="Unassembled WGS sequence"/>
</dbReference>
<name>D2VR98_NAEGR</name>
<dbReference type="PANTHER" id="PTHR12905:SF0">
    <property type="entry name" value="CALCINEURIN-LIKE PHOSPHOESTERASE DOMAIN-CONTAINING PROTEIN"/>
    <property type="match status" value="1"/>
</dbReference>
<accession>D2VR98</accession>
<dbReference type="Pfam" id="PF00149">
    <property type="entry name" value="Metallophos"/>
    <property type="match status" value="1"/>
</dbReference>
<dbReference type="KEGG" id="ngr:NAEGRDRAFT_80954"/>
<evidence type="ECO:0000256" key="1">
    <source>
        <dbReference type="SAM" id="MobiDB-lite"/>
    </source>
</evidence>
<feature type="compositionally biased region" description="Basic and acidic residues" evidence="1">
    <location>
        <begin position="23"/>
        <end position="37"/>
    </location>
</feature>
<dbReference type="AlphaFoldDB" id="D2VR98"/>
<proteinExistence type="predicted"/>
<dbReference type="GO" id="GO:0016787">
    <property type="term" value="F:hydrolase activity"/>
    <property type="evidence" value="ECO:0007669"/>
    <property type="project" value="InterPro"/>
</dbReference>
<dbReference type="Gene3D" id="3.60.21.10">
    <property type="match status" value="1"/>
</dbReference>
<dbReference type="OrthoDB" id="630188at2759"/>
<organism evidence="4">
    <name type="scientific">Naegleria gruberi</name>
    <name type="common">Amoeba</name>
    <dbReference type="NCBI Taxonomy" id="5762"/>
    <lineage>
        <taxon>Eukaryota</taxon>
        <taxon>Discoba</taxon>
        <taxon>Heterolobosea</taxon>
        <taxon>Tetramitia</taxon>
        <taxon>Eutetramitia</taxon>
        <taxon>Vahlkampfiidae</taxon>
        <taxon>Naegleria</taxon>
    </lineage>
</organism>
<dbReference type="VEuPathDB" id="AmoebaDB:NAEGRDRAFT_80954"/>
<feature type="domain" description="Calcineurin-like phosphoesterase" evidence="2">
    <location>
        <begin position="44"/>
        <end position="233"/>
    </location>
</feature>
<dbReference type="InterPro" id="IPR029052">
    <property type="entry name" value="Metallo-depent_PP-like"/>
</dbReference>
<reference evidence="3 4" key="1">
    <citation type="journal article" date="2010" name="Cell">
        <title>The genome of Naegleria gruberi illuminates early eukaryotic versatility.</title>
        <authorList>
            <person name="Fritz-Laylin L.K."/>
            <person name="Prochnik S.E."/>
            <person name="Ginger M.L."/>
            <person name="Dacks J.B."/>
            <person name="Carpenter M.L."/>
            <person name="Field M.C."/>
            <person name="Kuo A."/>
            <person name="Paredez A."/>
            <person name="Chapman J."/>
            <person name="Pham J."/>
            <person name="Shu S."/>
            <person name="Neupane R."/>
            <person name="Cipriano M."/>
            <person name="Mancuso J."/>
            <person name="Tu H."/>
            <person name="Salamov A."/>
            <person name="Lindquist E."/>
            <person name="Shapiro H."/>
            <person name="Lucas S."/>
            <person name="Grigoriev I.V."/>
            <person name="Cande W.Z."/>
            <person name="Fulton C."/>
            <person name="Rokhsar D.S."/>
            <person name="Dawson S.C."/>
        </authorList>
    </citation>
    <scope>NUCLEOTIDE SEQUENCE [LARGE SCALE GENOMIC DNA]</scope>
    <source>
        <strain evidence="3 4">NEG-M</strain>
    </source>
</reference>
<dbReference type="eggNOG" id="KOG3947">
    <property type="taxonomic scope" value="Eukaryota"/>
</dbReference>
<evidence type="ECO:0000313" key="3">
    <source>
        <dbReference type="EMBL" id="EFC40635.1"/>
    </source>
</evidence>
<dbReference type="GeneID" id="8854616"/>
<dbReference type="SUPFAM" id="SSF56300">
    <property type="entry name" value="Metallo-dependent phosphatases"/>
    <property type="match status" value="1"/>
</dbReference>
<evidence type="ECO:0000313" key="4">
    <source>
        <dbReference type="Proteomes" id="UP000006671"/>
    </source>
</evidence>
<dbReference type="RefSeq" id="XP_002673379.1">
    <property type="nucleotide sequence ID" value="XM_002673333.1"/>
</dbReference>
<dbReference type="PANTHER" id="PTHR12905">
    <property type="entry name" value="METALLOPHOSPHOESTERASE"/>
    <property type="match status" value="1"/>
</dbReference>
<protein>
    <submittedName>
        <fullName evidence="3">Metallophosphoesterase</fullName>
    </submittedName>
</protein>
<feature type="region of interest" description="Disordered" evidence="1">
    <location>
        <begin position="14"/>
        <end position="37"/>
    </location>
</feature>